<proteinExistence type="predicted"/>
<name>S0FJD8_RUMCE</name>
<evidence type="ECO:0000256" key="1">
    <source>
        <dbReference type="SAM" id="MobiDB-lite"/>
    </source>
</evidence>
<dbReference type="InterPro" id="IPR050336">
    <property type="entry name" value="Chromosome_partition/occlusion"/>
</dbReference>
<dbReference type="GO" id="GO:0007059">
    <property type="term" value="P:chromosome segregation"/>
    <property type="evidence" value="ECO:0007669"/>
    <property type="project" value="TreeGrafter"/>
</dbReference>
<dbReference type="AlphaFoldDB" id="S0FJD8"/>
<dbReference type="Proteomes" id="UP000014155">
    <property type="component" value="Unassembled WGS sequence"/>
</dbReference>
<dbReference type="GO" id="GO:0005694">
    <property type="term" value="C:chromosome"/>
    <property type="evidence" value="ECO:0007669"/>
    <property type="project" value="TreeGrafter"/>
</dbReference>
<dbReference type="CDD" id="cd16408">
    <property type="entry name" value="ParB_N_like"/>
    <property type="match status" value="1"/>
</dbReference>
<dbReference type="STRING" id="1195236.CTER_1770"/>
<dbReference type="eggNOG" id="COG1475">
    <property type="taxonomic scope" value="Bacteria"/>
</dbReference>
<dbReference type="InterPro" id="IPR003115">
    <property type="entry name" value="ParB_N"/>
</dbReference>
<dbReference type="Gene3D" id="1.10.10.2830">
    <property type="match status" value="1"/>
</dbReference>
<comment type="caution">
    <text evidence="3">The sequence shown here is derived from an EMBL/GenBank/DDBJ whole genome shotgun (WGS) entry which is preliminary data.</text>
</comment>
<feature type="domain" description="ParB-like N-terminal" evidence="2">
    <location>
        <begin position="39"/>
        <end position="129"/>
    </location>
</feature>
<evidence type="ECO:0000313" key="4">
    <source>
        <dbReference type="Proteomes" id="UP000014155"/>
    </source>
</evidence>
<keyword evidence="4" id="KW-1185">Reference proteome</keyword>
<dbReference type="SUPFAM" id="SSF110849">
    <property type="entry name" value="ParB/Sulfiredoxin"/>
    <property type="match status" value="1"/>
</dbReference>
<dbReference type="PANTHER" id="PTHR33375">
    <property type="entry name" value="CHROMOSOME-PARTITIONING PROTEIN PARB-RELATED"/>
    <property type="match status" value="1"/>
</dbReference>
<organism evidence="3 4">
    <name type="scientific">Ruminiclostridium cellobioparum subsp. termitidis CT1112</name>
    <dbReference type="NCBI Taxonomy" id="1195236"/>
    <lineage>
        <taxon>Bacteria</taxon>
        <taxon>Bacillati</taxon>
        <taxon>Bacillota</taxon>
        <taxon>Clostridia</taxon>
        <taxon>Eubacteriales</taxon>
        <taxon>Oscillospiraceae</taxon>
        <taxon>Ruminiclostridium</taxon>
    </lineage>
</organism>
<sequence length="354" mass="39983">MGVGGGTKIDFSKKSAANANEAFAKMFNLSSQQSNQGTSEVDINLLVPFKDHPFRLYTGEKLKRMVESIKENGVIESIIVRKKEDGTHEILAGHNRVNASKLAGLLKISADIRENISDAVAKIIVTETNFLRRDFDDMLPSELAKSLKMQLDALKELKRNPEFINAIESDSNADGSKDEDEGAQVVHLGKSRDSVAKKNKMNRENVRRYIRLNFLNEGLLNMVDDGDIKLVPAVSLSYLIEEEQNILLSILKSNDYRIDIKRAEKLKERSGKLTEDDIFAIASGEFFEKKKKAKVTAITLKQKVISKYFTAYATQTEIASTIDIALEEYFERRRQLTEDTEKENSEEVESHEEN</sequence>
<gene>
    <name evidence="3" type="ORF">CTER_1770</name>
</gene>
<dbReference type="SUPFAM" id="SSF109709">
    <property type="entry name" value="KorB DNA-binding domain-like"/>
    <property type="match status" value="1"/>
</dbReference>
<dbReference type="PATRIC" id="fig|1195236.3.peg.2093"/>
<feature type="compositionally biased region" description="Basic and acidic residues" evidence="1">
    <location>
        <begin position="335"/>
        <end position="345"/>
    </location>
</feature>
<evidence type="ECO:0000313" key="3">
    <source>
        <dbReference type="EMBL" id="EMS72250.1"/>
    </source>
</evidence>
<dbReference type="Gene3D" id="3.90.1530.30">
    <property type="match status" value="1"/>
</dbReference>
<dbReference type="PANTHER" id="PTHR33375:SF1">
    <property type="entry name" value="CHROMOSOME-PARTITIONING PROTEIN PARB-RELATED"/>
    <property type="match status" value="1"/>
</dbReference>
<dbReference type="EMBL" id="AORV01000028">
    <property type="protein sequence ID" value="EMS72250.1"/>
    <property type="molecule type" value="Genomic_DNA"/>
</dbReference>
<dbReference type="SMART" id="SM00470">
    <property type="entry name" value="ParB"/>
    <property type="match status" value="1"/>
</dbReference>
<protein>
    <submittedName>
        <fullName evidence="3">Putative transcriptional regulator</fullName>
    </submittedName>
</protein>
<dbReference type="Pfam" id="PF02195">
    <property type="entry name" value="ParB_N"/>
    <property type="match status" value="1"/>
</dbReference>
<accession>S0FJD8</accession>
<reference evidence="3 4" key="1">
    <citation type="journal article" date="2013" name="Genome Announc.">
        <title>Draft Genome Sequence of the Cellulolytic, Mesophilic, Anaerobic Bacterium Clostridium termitidis Strain CT1112 (DSM 5398).</title>
        <authorList>
            <person name="Lal S."/>
            <person name="Ramachandran U."/>
            <person name="Zhang X."/>
            <person name="Munir R."/>
            <person name="Sparling R."/>
            <person name="Levin D.B."/>
        </authorList>
    </citation>
    <scope>NUCLEOTIDE SEQUENCE [LARGE SCALE GENOMIC DNA]</scope>
    <source>
        <strain evidence="3 4">CT1112</strain>
    </source>
</reference>
<dbReference type="InterPro" id="IPR036086">
    <property type="entry name" value="ParB/Sulfiredoxin_sf"/>
</dbReference>
<evidence type="ECO:0000259" key="2">
    <source>
        <dbReference type="SMART" id="SM00470"/>
    </source>
</evidence>
<feature type="region of interest" description="Disordered" evidence="1">
    <location>
        <begin position="335"/>
        <end position="354"/>
    </location>
</feature>